<dbReference type="CDD" id="cd16936">
    <property type="entry name" value="HATPase_RsbW-like"/>
    <property type="match status" value="1"/>
</dbReference>
<dbReference type="AlphaFoldDB" id="A0LAE9"/>
<dbReference type="eggNOG" id="COG3706">
    <property type="taxonomic scope" value="Bacteria"/>
</dbReference>
<dbReference type="STRING" id="156889.Mmc1_2442"/>
<dbReference type="Pfam" id="PF00072">
    <property type="entry name" value="Response_reg"/>
    <property type="match status" value="1"/>
</dbReference>
<feature type="modified residue" description="4-aspartylphosphate" evidence="2">
    <location>
        <position position="52"/>
    </location>
</feature>
<dbReference type="EMBL" id="CP000471">
    <property type="protein sequence ID" value="ABK44942.1"/>
    <property type="molecule type" value="Genomic_DNA"/>
</dbReference>
<dbReference type="eggNOG" id="COG2172">
    <property type="taxonomic scope" value="Bacteria"/>
</dbReference>
<keyword evidence="1 2" id="KW-0597">Phosphoprotein</keyword>
<dbReference type="InterPro" id="IPR003594">
    <property type="entry name" value="HATPase_dom"/>
</dbReference>
<dbReference type="InterPro" id="IPR036890">
    <property type="entry name" value="HATPase_C_sf"/>
</dbReference>
<keyword evidence="5" id="KW-1185">Reference proteome</keyword>
<evidence type="ECO:0000259" key="3">
    <source>
        <dbReference type="PROSITE" id="PS50110"/>
    </source>
</evidence>
<dbReference type="Gene3D" id="3.30.565.10">
    <property type="entry name" value="Histidine kinase-like ATPase, C-terminal domain"/>
    <property type="match status" value="1"/>
</dbReference>
<dbReference type="InterPro" id="IPR050595">
    <property type="entry name" value="Bact_response_regulator"/>
</dbReference>
<organism evidence="4 5">
    <name type="scientific">Magnetococcus marinus (strain ATCC BAA-1437 / JCM 17883 / MC-1)</name>
    <dbReference type="NCBI Taxonomy" id="156889"/>
    <lineage>
        <taxon>Bacteria</taxon>
        <taxon>Pseudomonadati</taxon>
        <taxon>Pseudomonadota</taxon>
        <taxon>Magnetococcia</taxon>
        <taxon>Magnetococcales</taxon>
        <taxon>Magnetococcaceae</taxon>
        <taxon>Magnetococcus</taxon>
    </lineage>
</organism>
<dbReference type="Gene3D" id="3.40.50.2300">
    <property type="match status" value="1"/>
</dbReference>
<dbReference type="InterPro" id="IPR011006">
    <property type="entry name" value="CheY-like_superfamily"/>
</dbReference>
<sequence length="292" mass="32749">MQRKILVVDDSAAARQRMQQLLEAEYILEFADDGVGAIEQVEQFKPDLILLDRMMPTMDGMETCRHLKAHQIHKHLPVIFVTSLSTPAHIAEGIAAGAYYYITKPFDVQILTTVIKSAFSHVRAYTALNQEMARVVHVMRKVTKIDLTFKTIAEACDIALVLSHICPQPSEASIGLTELLINAVEHGNLALSYADKKQLLLAGTYHLEIEQRLTDKAFAHKQGRVRMASTPKQIQIIVQDQGTGFDWTPYLEFNPDRAFDPNGRGIALANKNCFSHLEYRGCGNEVVAKIYK</sequence>
<reference evidence="5" key="1">
    <citation type="journal article" date="2009" name="Appl. Environ. Microbiol.">
        <title>Complete genome sequence of the chemolithoautotrophic marine magnetotactic coccus strain MC-1.</title>
        <authorList>
            <person name="Schubbe S."/>
            <person name="Williams T.J."/>
            <person name="Xie G."/>
            <person name="Kiss H.E."/>
            <person name="Brettin T.S."/>
            <person name="Martinez D."/>
            <person name="Ross C.A."/>
            <person name="Schuler D."/>
            <person name="Cox B.L."/>
            <person name="Nealson K.H."/>
            <person name="Bazylinski D.A."/>
        </authorList>
    </citation>
    <scope>NUCLEOTIDE SEQUENCE [LARGE SCALE GENOMIC DNA]</scope>
    <source>
        <strain evidence="5">ATCC BAA-1437 / JCM 17883 / MC-1</strain>
    </source>
</reference>
<dbReference type="PANTHER" id="PTHR44591">
    <property type="entry name" value="STRESS RESPONSE REGULATOR PROTEIN 1"/>
    <property type="match status" value="1"/>
</dbReference>
<dbReference type="OrthoDB" id="5456285at2"/>
<dbReference type="PROSITE" id="PS50110">
    <property type="entry name" value="RESPONSE_REGULATORY"/>
    <property type="match status" value="1"/>
</dbReference>
<dbReference type="Pfam" id="PF13581">
    <property type="entry name" value="HATPase_c_2"/>
    <property type="match status" value="1"/>
</dbReference>
<dbReference type="PANTHER" id="PTHR44591:SF3">
    <property type="entry name" value="RESPONSE REGULATORY DOMAIN-CONTAINING PROTEIN"/>
    <property type="match status" value="1"/>
</dbReference>
<dbReference type="InterPro" id="IPR001789">
    <property type="entry name" value="Sig_transdc_resp-reg_receiver"/>
</dbReference>
<dbReference type="SMART" id="SM00448">
    <property type="entry name" value="REC"/>
    <property type="match status" value="1"/>
</dbReference>
<dbReference type="Proteomes" id="UP000002586">
    <property type="component" value="Chromosome"/>
</dbReference>
<evidence type="ECO:0000256" key="1">
    <source>
        <dbReference type="ARBA" id="ARBA00022553"/>
    </source>
</evidence>
<evidence type="ECO:0000256" key="2">
    <source>
        <dbReference type="PROSITE-ProRule" id="PRU00169"/>
    </source>
</evidence>
<dbReference type="KEGG" id="mgm:Mmc1_2442"/>
<dbReference type="HOGENOM" id="CLU_073056_0_0_5"/>
<evidence type="ECO:0000313" key="4">
    <source>
        <dbReference type="EMBL" id="ABK44942.1"/>
    </source>
</evidence>
<protein>
    <submittedName>
        <fullName evidence="4">Response regulator receiver protein</fullName>
    </submittedName>
</protein>
<accession>A0LAE9</accession>
<name>A0LAE9_MAGMM</name>
<proteinExistence type="predicted"/>
<dbReference type="GO" id="GO:0000160">
    <property type="term" value="P:phosphorelay signal transduction system"/>
    <property type="evidence" value="ECO:0007669"/>
    <property type="project" value="InterPro"/>
</dbReference>
<dbReference type="SUPFAM" id="SSF52172">
    <property type="entry name" value="CheY-like"/>
    <property type="match status" value="1"/>
</dbReference>
<dbReference type="RefSeq" id="WP_011714062.1">
    <property type="nucleotide sequence ID" value="NC_008576.1"/>
</dbReference>
<evidence type="ECO:0000313" key="5">
    <source>
        <dbReference type="Proteomes" id="UP000002586"/>
    </source>
</evidence>
<feature type="domain" description="Response regulatory" evidence="3">
    <location>
        <begin position="4"/>
        <end position="119"/>
    </location>
</feature>
<reference evidence="4 5" key="2">
    <citation type="journal article" date="2012" name="Int. J. Syst. Evol. Microbiol.">
        <title>Magnetococcus marinus gen. nov., sp. nov., a marine, magnetotactic bacterium that represents a novel lineage (Magnetococcaceae fam. nov.; Magnetococcales ord. nov.) at the base of the Alphaproteobacteria.</title>
        <authorList>
            <person name="Bazylinski D.A."/>
            <person name="Williams T.J."/>
            <person name="Lefevre C.T."/>
            <person name="Berg R.J."/>
            <person name="Zhang C.L."/>
            <person name="Bowser S.S."/>
            <person name="Dean A.J."/>
            <person name="Beveridge T.J."/>
        </authorList>
    </citation>
    <scope>NUCLEOTIDE SEQUENCE [LARGE SCALE GENOMIC DNA]</scope>
    <source>
        <strain evidence="5">ATCC BAA-1437 / JCM 17883 / MC-1</strain>
    </source>
</reference>
<gene>
    <name evidence="4" type="ordered locus">Mmc1_2442</name>
</gene>